<accession>A0A3N4IRZ6</accession>
<dbReference type="OrthoDB" id="5415741at2759"/>
<protein>
    <submittedName>
        <fullName evidence="1">Uncharacterized protein</fullName>
    </submittedName>
</protein>
<gene>
    <name evidence="1" type="ORF">L873DRAFT_870773</name>
</gene>
<keyword evidence="2" id="KW-1185">Reference proteome</keyword>
<sequence length="150" mass="16488">MLAAKPQGKTTSMSKRGQILAYATLEGSRKMTLEVIANETGILKSTCSNIIREAKKRSLETGNNDLCMTENLTPKPNCEKGSVITKQEKDYLVRVTLADSAHCRMSYTNLAHEARLQICGNTVKKNSCQKQYPPSKTNREAATKQCAACS</sequence>
<evidence type="ECO:0000313" key="2">
    <source>
        <dbReference type="Proteomes" id="UP000276215"/>
    </source>
</evidence>
<name>A0A3N4IRZ6_9PEZI</name>
<dbReference type="Proteomes" id="UP000276215">
    <property type="component" value="Unassembled WGS sequence"/>
</dbReference>
<evidence type="ECO:0000313" key="1">
    <source>
        <dbReference type="EMBL" id="RPA88719.1"/>
    </source>
</evidence>
<organism evidence="1 2">
    <name type="scientific">Choiromyces venosus 120613-1</name>
    <dbReference type="NCBI Taxonomy" id="1336337"/>
    <lineage>
        <taxon>Eukaryota</taxon>
        <taxon>Fungi</taxon>
        <taxon>Dikarya</taxon>
        <taxon>Ascomycota</taxon>
        <taxon>Pezizomycotina</taxon>
        <taxon>Pezizomycetes</taxon>
        <taxon>Pezizales</taxon>
        <taxon>Tuberaceae</taxon>
        <taxon>Choiromyces</taxon>
    </lineage>
</organism>
<proteinExistence type="predicted"/>
<dbReference type="AlphaFoldDB" id="A0A3N4IRZ6"/>
<reference evidence="1 2" key="1">
    <citation type="journal article" date="2018" name="Nat. Ecol. Evol.">
        <title>Pezizomycetes genomes reveal the molecular basis of ectomycorrhizal truffle lifestyle.</title>
        <authorList>
            <person name="Murat C."/>
            <person name="Payen T."/>
            <person name="Noel B."/>
            <person name="Kuo A."/>
            <person name="Morin E."/>
            <person name="Chen J."/>
            <person name="Kohler A."/>
            <person name="Krizsan K."/>
            <person name="Balestrini R."/>
            <person name="Da Silva C."/>
            <person name="Montanini B."/>
            <person name="Hainaut M."/>
            <person name="Levati E."/>
            <person name="Barry K.W."/>
            <person name="Belfiori B."/>
            <person name="Cichocki N."/>
            <person name="Clum A."/>
            <person name="Dockter R.B."/>
            <person name="Fauchery L."/>
            <person name="Guy J."/>
            <person name="Iotti M."/>
            <person name="Le Tacon F."/>
            <person name="Lindquist E.A."/>
            <person name="Lipzen A."/>
            <person name="Malagnac F."/>
            <person name="Mello A."/>
            <person name="Molinier V."/>
            <person name="Miyauchi S."/>
            <person name="Poulain J."/>
            <person name="Riccioni C."/>
            <person name="Rubini A."/>
            <person name="Sitrit Y."/>
            <person name="Splivallo R."/>
            <person name="Traeger S."/>
            <person name="Wang M."/>
            <person name="Zifcakova L."/>
            <person name="Wipf D."/>
            <person name="Zambonelli A."/>
            <person name="Paolocci F."/>
            <person name="Nowrousian M."/>
            <person name="Ottonello S."/>
            <person name="Baldrian P."/>
            <person name="Spatafora J.W."/>
            <person name="Henrissat B."/>
            <person name="Nagy L.G."/>
            <person name="Aury J.M."/>
            <person name="Wincker P."/>
            <person name="Grigoriev I.V."/>
            <person name="Bonfante P."/>
            <person name="Martin F.M."/>
        </authorList>
    </citation>
    <scope>NUCLEOTIDE SEQUENCE [LARGE SCALE GENOMIC DNA]</scope>
    <source>
        <strain evidence="1 2">120613-1</strain>
    </source>
</reference>
<dbReference type="EMBL" id="ML120696">
    <property type="protein sequence ID" value="RPA88719.1"/>
    <property type="molecule type" value="Genomic_DNA"/>
</dbReference>